<evidence type="ECO:0000313" key="4">
    <source>
        <dbReference type="EMBL" id="GAA4243161.1"/>
    </source>
</evidence>
<dbReference type="Proteomes" id="UP001500620">
    <property type="component" value="Unassembled WGS sequence"/>
</dbReference>
<sequence>MTSDLSTPDACVESAGEITFVERTVDHPDAAHLLDAFYKEQFGRYGFAESVDLEHDDYAVPNGIFIVAYRRDLPVGCGGYRWYDRKTATVEIKKTYLLPVARGRGVGHALLRFLESTAIKSGARRAILETGVRNTAALSLFISSGYEPTARYVSGRDPLINRAFAKALASSPRLHGRAAQATA</sequence>
<dbReference type="SUPFAM" id="SSF55729">
    <property type="entry name" value="Acyl-CoA N-acyltransferases (Nat)"/>
    <property type="match status" value="1"/>
</dbReference>
<dbReference type="PROSITE" id="PS51186">
    <property type="entry name" value="GNAT"/>
    <property type="match status" value="1"/>
</dbReference>
<dbReference type="RefSeq" id="WP_345119981.1">
    <property type="nucleotide sequence ID" value="NZ_BAABAT010000001.1"/>
</dbReference>
<dbReference type="Gene3D" id="3.40.630.30">
    <property type="match status" value="1"/>
</dbReference>
<dbReference type="InterPro" id="IPR000182">
    <property type="entry name" value="GNAT_dom"/>
</dbReference>
<organism evidence="4 5">
    <name type="scientific">Dactylosporangium darangshiense</name>
    <dbReference type="NCBI Taxonomy" id="579108"/>
    <lineage>
        <taxon>Bacteria</taxon>
        <taxon>Bacillati</taxon>
        <taxon>Actinomycetota</taxon>
        <taxon>Actinomycetes</taxon>
        <taxon>Micromonosporales</taxon>
        <taxon>Micromonosporaceae</taxon>
        <taxon>Dactylosporangium</taxon>
    </lineage>
</organism>
<keyword evidence="5" id="KW-1185">Reference proteome</keyword>
<dbReference type="PANTHER" id="PTHR43877">
    <property type="entry name" value="AMINOALKYLPHOSPHONATE N-ACETYLTRANSFERASE-RELATED-RELATED"/>
    <property type="match status" value="1"/>
</dbReference>
<evidence type="ECO:0000256" key="2">
    <source>
        <dbReference type="ARBA" id="ARBA00023315"/>
    </source>
</evidence>
<keyword evidence="1" id="KW-0808">Transferase</keyword>
<dbReference type="InterPro" id="IPR016181">
    <property type="entry name" value="Acyl_CoA_acyltransferase"/>
</dbReference>
<accession>A0ABP8CTC7</accession>
<dbReference type="InterPro" id="IPR050832">
    <property type="entry name" value="Bact_Acetyltransf"/>
</dbReference>
<dbReference type="CDD" id="cd04301">
    <property type="entry name" value="NAT_SF"/>
    <property type="match status" value="1"/>
</dbReference>
<reference evidence="5" key="1">
    <citation type="journal article" date="2019" name="Int. J. Syst. Evol. Microbiol.">
        <title>The Global Catalogue of Microorganisms (GCM) 10K type strain sequencing project: providing services to taxonomists for standard genome sequencing and annotation.</title>
        <authorList>
            <consortium name="The Broad Institute Genomics Platform"/>
            <consortium name="The Broad Institute Genome Sequencing Center for Infectious Disease"/>
            <person name="Wu L."/>
            <person name="Ma J."/>
        </authorList>
    </citation>
    <scope>NUCLEOTIDE SEQUENCE [LARGE SCALE GENOMIC DNA]</scope>
    <source>
        <strain evidence="5">JCM 17441</strain>
    </source>
</reference>
<dbReference type="Pfam" id="PF00583">
    <property type="entry name" value="Acetyltransf_1"/>
    <property type="match status" value="1"/>
</dbReference>
<evidence type="ECO:0000313" key="5">
    <source>
        <dbReference type="Proteomes" id="UP001500620"/>
    </source>
</evidence>
<feature type="domain" description="N-acetyltransferase" evidence="3">
    <location>
        <begin position="18"/>
        <end position="169"/>
    </location>
</feature>
<comment type="caution">
    <text evidence="4">The sequence shown here is derived from an EMBL/GenBank/DDBJ whole genome shotgun (WGS) entry which is preliminary data.</text>
</comment>
<dbReference type="EMBL" id="BAABAT010000001">
    <property type="protein sequence ID" value="GAA4243161.1"/>
    <property type="molecule type" value="Genomic_DNA"/>
</dbReference>
<keyword evidence="2" id="KW-0012">Acyltransferase</keyword>
<gene>
    <name evidence="4" type="ORF">GCM10022255_001050</name>
</gene>
<evidence type="ECO:0000256" key="1">
    <source>
        <dbReference type="ARBA" id="ARBA00022679"/>
    </source>
</evidence>
<evidence type="ECO:0000259" key="3">
    <source>
        <dbReference type="PROSITE" id="PS51186"/>
    </source>
</evidence>
<dbReference type="PANTHER" id="PTHR43877:SF2">
    <property type="entry name" value="AMINOALKYLPHOSPHONATE N-ACETYLTRANSFERASE-RELATED"/>
    <property type="match status" value="1"/>
</dbReference>
<proteinExistence type="predicted"/>
<name>A0ABP8CTC7_9ACTN</name>
<protein>
    <submittedName>
        <fullName evidence="4">GNAT family N-acetyltransferase</fullName>
    </submittedName>
</protein>